<dbReference type="EMBL" id="GEDG01040759">
    <property type="protein sequence ID" value="JAP06619.1"/>
    <property type="molecule type" value="Transcribed_RNA"/>
</dbReference>
<proteinExistence type="predicted"/>
<dbReference type="AlphaFoldDB" id="A0A0V0GH49"/>
<organism evidence="1">
    <name type="scientific">Solanum chacoense</name>
    <name type="common">Chaco potato</name>
    <dbReference type="NCBI Taxonomy" id="4108"/>
    <lineage>
        <taxon>Eukaryota</taxon>
        <taxon>Viridiplantae</taxon>
        <taxon>Streptophyta</taxon>
        <taxon>Embryophyta</taxon>
        <taxon>Tracheophyta</taxon>
        <taxon>Spermatophyta</taxon>
        <taxon>Magnoliopsida</taxon>
        <taxon>eudicotyledons</taxon>
        <taxon>Gunneridae</taxon>
        <taxon>Pentapetalae</taxon>
        <taxon>asterids</taxon>
        <taxon>lamiids</taxon>
        <taxon>Solanales</taxon>
        <taxon>Solanaceae</taxon>
        <taxon>Solanoideae</taxon>
        <taxon>Solaneae</taxon>
        <taxon>Solanum</taxon>
    </lineage>
</organism>
<sequence>MDGLREFHGMMMKPLLHTSLRSKLPLNPCSRIQATRKGVLQTWNVVAGKVKGIGKRTGVKPTLEKENLQFSLSMLTVEKYIL</sequence>
<accession>A0A0V0GH49</accession>
<reference evidence="1" key="1">
    <citation type="submission" date="2015-12" db="EMBL/GenBank/DDBJ databases">
        <title>Gene expression during late stages of embryo sac development: a critical building block for successful pollen-pistil interactions.</title>
        <authorList>
            <person name="Liu Y."/>
            <person name="Joly V."/>
            <person name="Sabar M."/>
            <person name="Matton D.P."/>
        </authorList>
    </citation>
    <scope>NUCLEOTIDE SEQUENCE</scope>
</reference>
<feature type="non-terminal residue" evidence="1">
    <location>
        <position position="82"/>
    </location>
</feature>
<protein>
    <submittedName>
        <fullName evidence="1">Putative ovule protein</fullName>
    </submittedName>
</protein>
<name>A0A0V0GH49_SOLCH</name>
<evidence type="ECO:0000313" key="1">
    <source>
        <dbReference type="EMBL" id="JAP06619.1"/>
    </source>
</evidence>